<gene>
    <name evidence="3" type="ORF">B0H63DRAFT_506593</name>
</gene>
<dbReference type="Pfam" id="PF00856">
    <property type="entry name" value="SET"/>
    <property type="match status" value="1"/>
</dbReference>
<dbReference type="PANTHER" id="PTHR47332">
    <property type="entry name" value="SET DOMAIN-CONTAINING PROTEIN 5"/>
    <property type="match status" value="1"/>
</dbReference>
<name>A0AAE0U8S7_9PEZI</name>
<dbReference type="InterPro" id="IPR046341">
    <property type="entry name" value="SET_dom_sf"/>
</dbReference>
<accession>A0AAE0U8S7</accession>
<proteinExistence type="predicted"/>
<dbReference type="SUPFAM" id="SSF82199">
    <property type="entry name" value="SET domain"/>
    <property type="match status" value="1"/>
</dbReference>
<feature type="region of interest" description="Disordered" evidence="1">
    <location>
        <begin position="1"/>
        <end position="23"/>
    </location>
</feature>
<feature type="region of interest" description="Disordered" evidence="1">
    <location>
        <begin position="152"/>
        <end position="186"/>
    </location>
</feature>
<reference evidence="3" key="2">
    <citation type="submission" date="2023-06" db="EMBL/GenBank/DDBJ databases">
        <authorList>
            <consortium name="Lawrence Berkeley National Laboratory"/>
            <person name="Haridas S."/>
            <person name="Hensen N."/>
            <person name="Bonometti L."/>
            <person name="Westerberg I."/>
            <person name="Brannstrom I.O."/>
            <person name="Guillou S."/>
            <person name="Cros-Aarteil S."/>
            <person name="Calhoun S."/>
            <person name="Kuo A."/>
            <person name="Mondo S."/>
            <person name="Pangilinan J."/>
            <person name="Riley R."/>
            <person name="LaButti K."/>
            <person name="Andreopoulos B."/>
            <person name="Lipzen A."/>
            <person name="Chen C."/>
            <person name="Yanf M."/>
            <person name="Daum C."/>
            <person name="Ng V."/>
            <person name="Clum A."/>
            <person name="Steindorff A."/>
            <person name="Ohm R."/>
            <person name="Martin F."/>
            <person name="Silar P."/>
            <person name="Natvig D."/>
            <person name="Lalanne C."/>
            <person name="Gautier V."/>
            <person name="Ament-velasquez S.L."/>
            <person name="Kruys A."/>
            <person name="Hutchinson M.I."/>
            <person name="Powell A.J."/>
            <person name="Barry K."/>
            <person name="Miller A.N."/>
            <person name="Grigoriev I.V."/>
            <person name="Debuchy R."/>
            <person name="Gladieux P."/>
            <person name="Thoren M.H."/>
            <person name="Johannesson H."/>
        </authorList>
    </citation>
    <scope>NUCLEOTIDE SEQUENCE</scope>
    <source>
        <strain evidence="3">CBS 232.78</strain>
    </source>
</reference>
<comment type="caution">
    <text evidence="3">The sequence shown here is derived from an EMBL/GenBank/DDBJ whole genome shotgun (WGS) entry which is preliminary data.</text>
</comment>
<organism evidence="3 4">
    <name type="scientific">Podospora didyma</name>
    <dbReference type="NCBI Taxonomy" id="330526"/>
    <lineage>
        <taxon>Eukaryota</taxon>
        <taxon>Fungi</taxon>
        <taxon>Dikarya</taxon>
        <taxon>Ascomycota</taxon>
        <taxon>Pezizomycotina</taxon>
        <taxon>Sordariomycetes</taxon>
        <taxon>Sordariomycetidae</taxon>
        <taxon>Sordariales</taxon>
        <taxon>Podosporaceae</taxon>
        <taxon>Podospora</taxon>
    </lineage>
</organism>
<reference evidence="3" key="1">
    <citation type="journal article" date="2023" name="Mol. Phylogenet. Evol.">
        <title>Genome-scale phylogeny and comparative genomics of the fungal order Sordariales.</title>
        <authorList>
            <person name="Hensen N."/>
            <person name="Bonometti L."/>
            <person name="Westerberg I."/>
            <person name="Brannstrom I.O."/>
            <person name="Guillou S."/>
            <person name="Cros-Aarteil S."/>
            <person name="Calhoun S."/>
            <person name="Haridas S."/>
            <person name="Kuo A."/>
            <person name="Mondo S."/>
            <person name="Pangilinan J."/>
            <person name="Riley R."/>
            <person name="LaButti K."/>
            <person name="Andreopoulos B."/>
            <person name="Lipzen A."/>
            <person name="Chen C."/>
            <person name="Yan M."/>
            <person name="Daum C."/>
            <person name="Ng V."/>
            <person name="Clum A."/>
            <person name="Steindorff A."/>
            <person name="Ohm R.A."/>
            <person name="Martin F."/>
            <person name="Silar P."/>
            <person name="Natvig D.O."/>
            <person name="Lalanne C."/>
            <person name="Gautier V."/>
            <person name="Ament-Velasquez S.L."/>
            <person name="Kruys A."/>
            <person name="Hutchinson M.I."/>
            <person name="Powell A.J."/>
            <person name="Barry K."/>
            <person name="Miller A.N."/>
            <person name="Grigoriev I.V."/>
            <person name="Debuchy R."/>
            <person name="Gladieux P."/>
            <person name="Hiltunen Thoren M."/>
            <person name="Johannesson H."/>
        </authorList>
    </citation>
    <scope>NUCLEOTIDE SEQUENCE</scope>
    <source>
        <strain evidence="3">CBS 232.78</strain>
    </source>
</reference>
<dbReference type="Proteomes" id="UP001285441">
    <property type="component" value="Unassembled WGS sequence"/>
</dbReference>
<feature type="domain" description="SET" evidence="2">
    <location>
        <begin position="44"/>
        <end position="152"/>
    </location>
</feature>
<dbReference type="AlphaFoldDB" id="A0AAE0U8S7"/>
<dbReference type="PANTHER" id="PTHR47332:SF4">
    <property type="entry name" value="SET DOMAIN-CONTAINING PROTEIN 5"/>
    <property type="match status" value="1"/>
</dbReference>
<dbReference type="EMBL" id="JAULSW010000001">
    <property type="protein sequence ID" value="KAK3395017.1"/>
    <property type="molecule type" value="Genomic_DNA"/>
</dbReference>
<dbReference type="InterPro" id="IPR001214">
    <property type="entry name" value="SET_dom"/>
</dbReference>
<feature type="compositionally biased region" description="Basic and acidic residues" evidence="1">
    <location>
        <begin position="169"/>
        <end position="186"/>
    </location>
</feature>
<keyword evidence="4" id="KW-1185">Reference proteome</keyword>
<dbReference type="Gene3D" id="2.170.270.10">
    <property type="entry name" value="SET domain"/>
    <property type="match status" value="1"/>
</dbReference>
<dbReference type="InterPro" id="IPR053185">
    <property type="entry name" value="SET_domain_protein"/>
</dbReference>
<protein>
    <recommendedName>
        <fullName evidence="2">SET domain-containing protein</fullName>
    </recommendedName>
</protein>
<evidence type="ECO:0000256" key="1">
    <source>
        <dbReference type="SAM" id="MobiDB-lite"/>
    </source>
</evidence>
<evidence type="ECO:0000259" key="2">
    <source>
        <dbReference type="Pfam" id="PF00856"/>
    </source>
</evidence>
<evidence type="ECO:0000313" key="3">
    <source>
        <dbReference type="EMBL" id="KAK3395017.1"/>
    </source>
</evidence>
<sequence>MDISARFDEVPPLPEEQSSSVTTDINKRSDNEALFDVKVIPEKGRGLIARVDIPKGTRMLCEMPMFTVASIRDPGELERAIGTKLRSLSKEQQRQILSLHNNYPGRHALGGIVKTNALPCVDSGAQEGGIFGTAYLINHSCLSNAHNNWNPAAAHEKPDSNSMSSSGKRQHDTPGQRQTKEESKSEIQTLKDEILQLEQTALALEQKQMIEHVRYRVPHQHEYDFQMERRMADMKARCVSAFGPLSYLLRGWEKTPNTPEDLSIEALKKEVPLFQHVRALVTVTIWILVLGFGVRFKGCTRTFADGVITDVQTAFLRDFPEPLNRKAVITYVSACYRAYNASINVDNAFGTVAEKAEARAKVAESTLKHLRKLLKDTFEYFGFSIYGDTCQQRLREAIELGMENIRKMGESGAGYVLMDIDWF</sequence>
<evidence type="ECO:0000313" key="4">
    <source>
        <dbReference type="Proteomes" id="UP001285441"/>
    </source>
</evidence>